<dbReference type="Proteomes" id="UP000663760">
    <property type="component" value="Chromosome 4"/>
</dbReference>
<dbReference type="InterPro" id="IPR001878">
    <property type="entry name" value="Znf_CCHC"/>
</dbReference>
<feature type="domain" description="CCHC-type" evidence="4">
    <location>
        <begin position="223"/>
        <end position="236"/>
    </location>
</feature>
<dbReference type="SUPFAM" id="SSF53098">
    <property type="entry name" value="Ribonuclease H-like"/>
    <property type="match status" value="1"/>
</dbReference>
<keyword evidence="1" id="KW-0378">Hydrolase</keyword>
<dbReference type="SMART" id="SM00343">
    <property type="entry name" value="ZnF_C2HC"/>
    <property type="match status" value="1"/>
</dbReference>
<evidence type="ECO:0000313" key="7">
    <source>
        <dbReference type="Proteomes" id="UP000663760"/>
    </source>
</evidence>
<dbReference type="Pfam" id="PF00665">
    <property type="entry name" value="rve"/>
    <property type="match status" value="1"/>
</dbReference>
<evidence type="ECO:0000259" key="4">
    <source>
        <dbReference type="PROSITE" id="PS50158"/>
    </source>
</evidence>
<dbReference type="GO" id="GO:0008270">
    <property type="term" value="F:zinc ion binding"/>
    <property type="evidence" value="ECO:0007669"/>
    <property type="project" value="UniProtKB-KW"/>
</dbReference>
<evidence type="ECO:0000256" key="1">
    <source>
        <dbReference type="ARBA" id="ARBA00022670"/>
    </source>
</evidence>
<keyword evidence="2" id="KW-0863">Zinc-finger</keyword>
<dbReference type="InterPro" id="IPR012337">
    <property type="entry name" value="RNaseH-like_sf"/>
</dbReference>
<dbReference type="Pfam" id="PF13976">
    <property type="entry name" value="gag_pre-integrs"/>
    <property type="match status" value="1"/>
</dbReference>
<dbReference type="GO" id="GO:0015074">
    <property type="term" value="P:DNA integration"/>
    <property type="evidence" value="ECO:0007669"/>
    <property type="project" value="InterPro"/>
</dbReference>
<dbReference type="GO" id="GO:0003676">
    <property type="term" value="F:nucleic acid binding"/>
    <property type="evidence" value="ECO:0007669"/>
    <property type="project" value="InterPro"/>
</dbReference>
<sequence>MLRAWLLWTAIEKGGVEPHEDMQALDALCSAVPPEMWPAWEAIATMRIGNDRVKKTSAQNLRRQFDSAMFKEGESVEDYALRLNSMASTLTTLGDKVEETQVVEKIIRSVPQRFRQIVVAITMLLDVSTLTVADLTGRLKAAKDAFEKPASAMHHDGKLYVTKEEWDARRRKRDAEKTGGGGSSSVTHRGGHGHGRGRGRGSDKGSSSGGLTGNSGRPSGDECRRCGKLGHWARECHSKPKKEQAHVVQDEEEASLLLVKSTTAISTAPPPTSTPPRFAATPQAEDRLRRASPPPPGAKWVPVNGGAAKEEKKPGAQTQIHLREEKVFAHLEEEELRDEEAWVVDTGATNHMSGSRTAFTELDTAVLGTVRFGDDSVAVGQLDEAGYHIDIEKGAMKVHEPGGRLLAKVMREENRLYILHAKLVRPVCLEARGVEEAWKWHARLGHVNMTTLRKMAREELVRGLPAVGQVDQLCEACLAGKQKRSPFPEQGEYRARRVLELVHSDLCGPIAPETPNGSKYFLLLVDDRSRYMWVAMLPSKDRAAVAIKEIKARAEGESGLKLGAVRTDRGGEFTSHEFAEYCAGEGIHRQHTAPYSPQQNGIVERRNGTVVATARSMLKAKGLPGWFWGEAVVATAVYILNRCPTKSVDGGAPSEEADGAPS</sequence>
<keyword evidence="2" id="KW-0862">Zinc</keyword>
<evidence type="ECO:0000256" key="3">
    <source>
        <dbReference type="SAM" id="MobiDB-lite"/>
    </source>
</evidence>
<feature type="region of interest" description="Disordered" evidence="3">
    <location>
        <begin position="265"/>
        <end position="317"/>
    </location>
</feature>
<protein>
    <submittedName>
        <fullName evidence="6">Uncharacterized protein</fullName>
    </submittedName>
</protein>
<dbReference type="InterPro" id="IPR025724">
    <property type="entry name" value="GAG-pre-integrase_dom"/>
</dbReference>
<name>A0A7I8KCC2_SPIIN</name>
<dbReference type="AlphaFoldDB" id="A0A7I8KCC2"/>
<dbReference type="Gene3D" id="3.30.420.10">
    <property type="entry name" value="Ribonuclease H-like superfamily/Ribonuclease H"/>
    <property type="match status" value="1"/>
</dbReference>
<dbReference type="GO" id="GO:0006508">
    <property type="term" value="P:proteolysis"/>
    <property type="evidence" value="ECO:0007669"/>
    <property type="project" value="UniProtKB-KW"/>
</dbReference>
<proteinExistence type="predicted"/>
<dbReference type="InterPro" id="IPR039537">
    <property type="entry name" value="Retrotran_Ty1/copia-like"/>
</dbReference>
<dbReference type="SUPFAM" id="SSF57756">
    <property type="entry name" value="Retrovirus zinc finger-like domains"/>
    <property type="match status" value="1"/>
</dbReference>
<dbReference type="PANTHER" id="PTHR42648:SF25">
    <property type="entry name" value="RNA-DIRECTED DNA POLYMERASE"/>
    <property type="match status" value="1"/>
</dbReference>
<dbReference type="Pfam" id="PF14223">
    <property type="entry name" value="Retrotran_gag_2"/>
    <property type="match status" value="1"/>
</dbReference>
<dbReference type="InterPro" id="IPR001584">
    <property type="entry name" value="Integrase_cat-core"/>
</dbReference>
<dbReference type="PROSITE" id="PS50994">
    <property type="entry name" value="INTEGRASE"/>
    <property type="match status" value="1"/>
</dbReference>
<feature type="domain" description="Integrase catalytic" evidence="5">
    <location>
        <begin position="484"/>
        <end position="661"/>
    </location>
</feature>
<dbReference type="GO" id="GO:0008233">
    <property type="term" value="F:peptidase activity"/>
    <property type="evidence" value="ECO:0007669"/>
    <property type="project" value="UniProtKB-KW"/>
</dbReference>
<dbReference type="PANTHER" id="PTHR42648">
    <property type="entry name" value="TRANSPOSASE, PUTATIVE-RELATED"/>
    <property type="match status" value="1"/>
</dbReference>
<dbReference type="Pfam" id="PF22936">
    <property type="entry name" value="Pol_BBD"/>
    <property type="match status" value="1"/>
</dbReference>
<evidence type="ECO:0000259" key="5">
    <source>
        <dbReference type="PROSITE" id="PS50994"/>
    </source>
</evidence>
<keyword evidence="7" id="KW-1185">Reference proteome</keyword>
<dbReference type="EMBL" id="LR746267">
    <property type="protein sequence ID" value="CAA7395439.1"/>
    <property type="molecule type" value="Genomic_DNA"/>
</dbReference>
<feature type="compositionally biased region" description="Basic residues" evidence="3">
    <location>
        <begin position="189"/>
        <end position="199"/>
    </location>
</feature>
<dbReference type="Pfam" id="PF00098">
    <property type="entry name" value="zf-CCHC"/>
    <property type="match status" value="1"/>
</dbReference>
<dbReference type="Gene3D" id="4.10.60.10">
    <property type="entry name" value="Zinc finger, CCHC-type"/>
    <property type="match status" value="1"/>
</dbReference>
<keyword evidence="2" id="KW-0479">Metal-binding</keyword>
<evidence type="ECO:0000256" key="2">
    <source>
        <dbReference type="PROSITE-ProRule" id="PRU00047"/>
    </source>
</evidence>
<accession>A0A7I8KCC2</accession>
<feature type="compositionally biased region" description="Basic and acidic residues" evidence="3">
    <location>
        <begin position="164"/>
        <end position="177"/>
    </location>
</feature>
<evidence type="ECO:0000313" key="6">
    <source>
        <dbReference type="EMBL" id="CAA7395439.1"/>
    </source>
</evidence>
<dbReference type="InterPro" id="IPR036397">
    <property type="entry name" value="RNaseH_sf"/>
</dbReference>
<dbReference type="InterPro" id="IPR054722">
    <property type="entry name" value="PolX-like_BBD"/>
</dbReference>
<reference evidence="6" key="1">
    <citation type="submission" date="2020-02" db="EMBL/GenBank/DDBJ databases">
        <authorList>
            <person name="Scholz U."/>
            <person name="Mascher M."/>
            <person name="Fiebig A."/>
        </authorList>
    </citation>
    <scope>NUCLEOTIDE SEQUENCE</scope>
</reference>
<dbReference type="OrthoDB" id="906313at2759"/>
<gene>
    <name evidence="6" type="ORF">SI8410_04006100</name>
</gene>
<feature type="region of interest" description="Disordered" evidence="3">
    <location>
        <begin position="164"/>
        <end position="223"/>
    </location>
</feature>
<organism evidence="6 7">
    <name type="scientific">Spirodela intermedia</name>
    <name type="common">Intermediate duckweed</name>
    <dbReference type="NCBI Taxonomy" id="51605"/>
    <lineage>
        <taxon>Eukaryota</taxon>
        <taxon>Viridiplantae</taxon>
        <taxon>Streptophyta</taxon>
        <taxon>Embryophyta</taxon>
        <taxon>Tracheophyta</taxon>
        <taxon>Spermatophyta</taxon>
        <taxon>Magnoliopsida</taxon>
        <taxon>Liliopsida</taxon>
        <taxon>Araceae</taxon>
        <taxon>Lemnoideae</taxon>
        <taxon>Spirodela</taxon>
    </lineage>
</organism>
<keyword evidence="1" id="KW-0645">Protease</keyword>
<dbReference type="InterPro" id="IPR036875">
    <property type="entry name" value="Znf_CCHC_sf"/>
</dbReference>
<dbReference type="PROSITE" id="PS50158">
    <property type="entry name" value="ZF_CCHC"/>
    <property type="match status" value="1"/>
</dbReference>